<protein>
    <submittedName>
        <fullName evidence="1">Uncharacterized protein</fullName>
    </submittedName>
</protein>
<gene>
    <name evidence="1" type="ORF">CTRU02_215515</name>
</gene>
<organism evidence="1 2">
    <name type="scientific">Colletotrichum truncatum</name>
    <name type="common">Anthracnose fungus</name>
    <name type="synonym">Colletotrichum capsici</name>
    <dbReference type="NCBI Taxonomy" id="5467"/>
    <lineage>
        <taxon>Eukaryota</taxon>
        <taxon>Fungi</taxon>
        <taxon>Dikarya</taxon>
        <taxon>Ascomycota</taxon>
        <taxon>Pezizomycotina</taxon>
        <taxon>Sordariomycetes</taxon>
        <taxon>Hypocreomycetidae</taxon>
        <taxon>Glomerellales</taxon>
        <taxon>Glomerellaceae</taxon>
        <taxon>Colletotrichum</taxon>
        <taxon>Colletotrichum truncatum species complex</taxon>
    </lineage>
</organism>
<dbReference type="EMBL" id="VUJX02000016">
    <property type="protein sequence ID" value="KAL0929616.1"/>
    <property type="molecule type" value="Genomic_DNA"/>
</dbReference>
<dbReference type="Proteomes" id="UP000805649">
    <property type="component" value="Unassembled WGS sequence"/>
</dbReference>
<evidence type="ECO:0000313" key="1">
    <source>
        <dbReference type="EMBL" id="KAL0929616.1"/>
    </source>
</evidence>
<sequence>MTAVRLVACNDGFYVEVPCAIDEMGTLDALLPESYAFPVMEDPLEPIHAGPVPGRQVQVLRNYAIKCPIGAGDNTDNVNYEDA</sequence>
<proteinExistence type="predicted"/>
<evidence type="ECO:0000313" key="2">
    <source>
        <dbReference type="Proteomes" id="UP000805649"/>
    </source>
</evidence>
<accession>A0ACC3YCN9</accession>
<keyword evidence="2" id="KW-1185">Reference proteome</keyword>
<name>A0ACC3YCN9_COLTU</name>
<reference evidence="1 2" key="1">
    <citation type="journal article" date="2020" name="Phytopathology">
        <title>Genome Sequence Resources of Colletotrichum truncatum, C. plurivorum, C. musicola, and C. sojae: Four Species Pathogenic to Soybean (Glycine max).</title>
        <authorList>
            <person name="Rogerio F."/>
            <person name="Boufleur T.R."/>
            <person name="Ciampi-Guillardi M."/>
            <person name="Sukno S.A."/>
            <person name="Thon M.R."/>
            <person name="Massola Junior N.S."/>
            <person name="Baroncelli R."/>
        </authorList>
    </citation>
    <scope>NUCLEOTIDE SEQUENCE [LARGE SCALE GENOMIC DNA]</scope>
    <source>
        <strain evidence="1 2">CMES1059</strain>
    </source>
</reference>
<comment type="caution">
    <text evidence="1">The sequence shown here is derived from an EMBL/GenBank/DDBJ whole genome shotgun (WGS) entry which is preliminary data.</text>
</comment>